<feature type="region of interest" description="Disordered" evidence="2">
    <location>
        <begin position="841"/>
        <end position="958"/>
    </location>
</feature>
<dbReference type="Gene3D" id="3.40.1170.60">
    <property type="match status" value="1"/>
</dbReference>
<dbReference type="SUPFAM" id="SSF52113">
    <property type="entry name" value="BRCT domain"/>
    <property type="match status" value="1"/>
</dbReference>
<dbReference type="InterPro" id="IPR036420">
    <property type="entry name" value="BRCT_dom_sf"/>
</dbReference>
<dbReference type="InterPro" id="IPR043128">
    <property type="entry name" value="Rev_trsase/Diguanyl_cyclase"/>
</dbReference>
<dbReference type="InterPro" id="IPR038401">
    <property type="entry name" value="Rev1_C_sf"/>
</dbReference>
<dbReference type="Gene3D" id="6.10.250.1490">
    <property type="match status" value="1"/>
</dbReference>
<dbReference type="CDD" id="cd19318">
    <property type="entry name" value="Rev1_UBM2"/>
    <property type="match status" value="1"/>
</dbReference>
<dbReference type="Gene3D" id="3.30.1490.100">
    <property type="entry name" value="DNA polymerase, Y-family, little finger domain"/>
    <property type="match status" value="1"/>
</dbReference>
<proteinExistence type="predicted"/>
<dbReference type="Gene3D" id="6.10.250.1630">
    <property type="match status" value="1"/>
</dbReference>
<evidence type="ECO:0000259" key="4">
    <source>
        <dbReference type="PROSITE" id="PS50173"/>
    </source>
</evidence>
<reference evidence="5 6" key="1">
    <citation type="submission" date="2024-05" db="EMBL/GenBank/DDBJ databases">
        <title>A draft genome resource for the thread blight pathogen Marasmius tenuissimus strain MS-2.</title>
        <authorList>
            <person name="Yulfo-Soto G.E."/>
            <person name="Baruah I.K."/>
            <person name="Amoako-Attah I."/>
            <person name="Bukari Y."/>
            <person name="Meinhardt L.W."/>
            <person name="Bailey B.A."/>
            <person name="Cohen S.P."/>
        </authorList>
    </citation>
    <scope>NUCLEOTIDE SEQUENCE [LARGE SCALE GENOMIC DNA]</scope>
    <source>
        <strain evidence="5 6">MS-2</strain>
    </source>
</reference>
<feature type="region of interest" description="Disordered" evidence="2">
    <location>
        <begin position="74"/>
        <end position="135"/>
    </location>
</feature>
<dbReference type="PROSITE" id="PS50172">
    <property type="entry name" value="BRCT"/>
    <property type="match status" value="1"/>
</dbReference>
<dbReference type="Gene3D" id="3.40.50.10190">
    <property type="entry name" value="BRCT domain"/>
    <property type="match status" value="1"/>
</dbReference>
<dbReference type="InterPro" id="IPR025527">
    <property type="entry name" value="HUWE1/Rev1_UBM"/>
</dbReference>
<evidence type="ECO:0000313" key="5">
    <source>
        <dbReference type="EMBL" id="KAL0071701.1"/>
    </source>
</evidence>
<sequence>MDPVAGAWQALECRENIGIRGRLIVTGTSKYCLTFDHDLPWCPLRPLLATIPITLALEDSSFLEALTTIKLPGDLSQSSQRSNKTEPDNNARIPPCTQPRYYGIEEPPPSQPHLSTRPVYKDEHSRSLKRPHNPNLADDDIYGEAHFDGFGEYARRKRAKLQIQNNGNLDDEVGKGPQIFKGVAIFITGWTTPSFQELRTLIVRYGGAFHAYLDKKSLVTHIITSSITPAKVREFKNMKVVRPEWLVESVKQGVLLPWQDYIFRPNQRSETAMGKQSLQQTLPHTLTSQVSLPTPAQESPIHVHTTDPKSRQGQEAAHVPHYAADKSNPNAQRVMKNPDWRSAHTSVAPDFIEGYYRNSRLHHLSTWKAELKHLLKEAQERAERGDGFSDSGDAGKVDAEDIAEAGVSMRGAEFVLRSPSKSGKDKGKAKATPAGEERVIMHCDFDSFFVSAGLVKRPELKGKPVVVCHSQGGQGGTSSTSEIASASYEARGFGIKNGMSLQQARKLCPNIITIPYEFELYKQLSLKFYTILMSHADDLQAVSVDEALIDVTSTVERLRAKAKDGFDPFATPRPVIDPAQEYAESIRAEVRRATSCEVSIGISHNILLARLATKRAKPAGSYHLLPKDIETVLHPLDISDLHGFGHSAKQKALDKFGASKLGELALKSKHILCDALGKTTGETLYNAIRGIDERRLESDKARKSVSCDINYGIRFETNDQVEAFIQKVAAEVSRRLNEIEMLGRSITLKVMKRDPTAPVEPPKFLGHGACEVFNKQMPLVGPNGRATADPKAIGEHAWKLLKAFNFDPKELRGISIQIQKLESQSGESSAEPGQGRLHFEKKPLGAISGPSSKVIEERTPDPEPRREDRLPPARQTLDLPSFSQVDKSVLEALPDDIRKELEGEYKRRSESPFPAPAPGGAPSTTANSSALINRVHFPPANPKPPSGPSFPFPRKANQNPFNAKRIAQQLAPRTGGVLWSPTRKNIFKRPSVAAWKVPDHELRKLDIDPEVFALLPRNVQREQITAARLLKTLGTLPAKPTQRVVLKPRKLDPGEVHILPPPKANHVQPPTLKQQGGQKGEKLYFHETDDIQRVIEQWVERYKSWPPGAKDIEFFGKWMVKSLEATDEGMTRALAVMKWWKILLKRYWGQFEFGYDEEDEDPGYVQKGRVGEAWWNAFRAIKDQMDVIAKKRFGGKLSIR</sequence>
<dbReference type="InterPro" id="IPR001357">
    <property type="entry name" value="BRCT_dom"/>
</dbReference>
<dbReference type="SUPFAM" id="SSF100879">
    <property type="entry name" value="Lesion bypass DNA polymerase (Y-family), little finger domain"/>
    <property type="match status" value="1"/>
</dbReference>
<dbReference type="PROSITE" id="PS50173">
    <property type="entry name" value="UMUC"/>
    <property type="match status" value="1"/>
</dbReference>
<dbReference type="Gene3D" id="3.30.70.270">
    <property type="match status" value="1"/>
</dbReference>
<evidence type="ECO:0000259" key="3">
    <source>
        <dbReference type="PROSITE" id="PS50172"/>
    </source>
</evidence>
<keyword evidence="1 5" id="KW-0808">Transferase</keyword>
<dbReference type="SMART" id="SM00292">
    <property type="entry name" value="BRCT"/>
    <property type="match status" value="1"/>
</dbReference>
<dbReference type="CDD" id="cd01701">
    <property type="entry name" value="PolY_Rev1"/>
    <property type="match status" value="1"/>
</dbReference>
<feature type="compositionally biased region" description="Basic and acidic residues" evidence="2">
    <location>
        <begin position="895"/>
        <end position="910"/>
    </location>
</feature>
<dbReference type="Pfam" id="PF11799">
    <property type="entry name" value="IMS_C"/>
    <property type="match status" value="1"/>
</dbReference>
<dbReference type="Pfam" id="PF16727">
    <property type="entry name" value="REV1_C"/>
    <property type="match status" value="1"/>
</dbReference>
<dbReference type="Gene3D" id="1.20.58.1280">
    <property type="entry name" value="DNA repair protein Rev1, C-terminal domain"/>
    <property type="match status" value="1"/>
</dbReference>
<dbReference type="Proteomes" id="UP001437256">
    <property type="component" value="Unassembled WGS sequence"/>
</dbReference>
<feature type="region of interest" description="Disordered" evidence="2">
    <location>
        <begin position="291"/>
        <end position="334"/>
    </location>
</feature>
<protein>
    <submittedName>
        <fullName evidence="5">Deoxycytidyl transferase</fullName>
    </submittedName>
</protein>
<accession>A0ABR3AE83</accession>
<keyword evidence="6" id="KW-1185">Reference proteome</keyword>
<comment type="caution">
    <text evidence="5">The sequence shown here is derived from an EMBL/GenBank/DDBJ whole genome shotgun (WGS) entry which is preliminary data.</text>
</comment>
<dbReference type="CDD" id="cd17719">
    <property type="entry name" value="BRCT_Rev1"/>
    <property type="match status" value="1"/>
</dbReference>
<dbReference type="InterPro" id="IPR017961">
    <property type="entry name" value="DNA_pol_Y-fam_little_finger"/>
</dbReference>
<evidence type="ECO:0000256" key="2">
    <source>
        <dbReference type="SAM" id="MobiDB-lite"/>
    </source>
</evidence>
<evidence type="ECO:0000313" key="6">
    <source>
        <dbReference type="Proteomes" id="UP001437256"/>
    </source>
</evidence>
<dbReference type="InterPro" id="IPR047346">
    <property type="entry name" value="Rev1_UBM1/2"/>
</dbReference>
<gene>
    <name evidence="5" type="primary">REV1</name>
    <name evidence="5" type="ORF">AAF712_000623</name>
</gene>
<dbReference type="Pfam" id="PF00817">
    <property type="entry name" value="IMS"/>
    <property type="match status" value="1"/>
</dbReference>
<evidence type="ECO:0000256" key="1">
    <source>
        <dbReference type="ARBA" id="ARBA00022679"/>
    </source>
</evidence>
<dbReference type="InterPro" id="IPR036775">
    <property type="entry name" value="DNA_pol_Y-fam_lit_finger_sf"/>
</dbReference>
<organism evidence="5 6">
    <name type="scientific">Marasmius tenuissimus</name>
    <dbReference type="NCBI Taxonomy" id="585030"/>
    <lineage>
        <taxon>Eukaryota</taxon>
        <taxon>Fungi</taxon>
        <taxon>Dikarya</taxon>
        <taxon>Basidiomycota</taxon>
        <taxon>Agaricomycotina</taxon>
        <taxon>Agaricomycetes</taxon>
        <taxon>Agaricomycetidae</taxon>
        <taxon>Agaricales</taxon>
        <taxon>Marasmiineae</taxon>
        <taxon>Marasmiaceae</taxon>
        <taxon>Marasmius</taxon>
    </lineage>
</organism>
<dbReference type="Pfam" id="PF16589">
    <property type="entry name" value="BRCT_2"/>
    <property type="match status" value="1"/>
</dbReference>
<dbReference type="InterPro" id="IPR001126">
    <property type="entry name" value="UmuC"/>
</dbReference>
<feature type="domain" description="BRCT" evidence="3">
    <location>
        <begin position="175"/>
        <end position="263"/>
    </location>
</feature>
<dbReference type="InterPro" id="IPR031991">
    <property type="entry name" value="Rev1_C"/>
</dbReference>
<feature type="compositionally biased region" description="Pro residues" evidence="2">
    <location>
        <begin position="939"/>
        <end position="951"/>
    </location>
</feature>
<dbReference type="SUPFAM" id="SSF56672">
    <property type="entry name" value="DNA/RNA polymerases"/>
    <property type="match status" value="1"/>
</dbReference>
<feature type="domain" description="UmuC" evidence="4">
    <location>
        <begin position="440"/>
        <end position="645"/>
    </location>
</feature>
<name>A0ABR3AE83_9AGAR</name>
<dbReference type="Gene3D" id="1.10.150.20">
    <property type="entry name" value="5' to 3' exonuclease, C-terminal subdomain"/>
    <property type="match status" value="1"/>
</dbReference>
<dbReference type="PANTHER" id="PTHR45990:SF1">
    <property type="entry name" value="DNA REPAIR PROTEIN REV1"/>
    <property type="match status" value="1"/>
</dbReference>
<dbReference type="GO" id="GO:0016740">
    <property type="term" value="F:transferase activity"/>
    <property type="evidence" value="ECO:0007669"/>
    <property type="project" value="UniProtKB-KW"/>
</dbReference>
<feature type="compositionally biased region" description="Basic and acidic residues" evidence="2">
    <location>
        <begin position="854"/>
        <end position="871"/>
    </location>
</feature>
<dbReference type="InterPro" id="IPR043502">
    <property type="entry name" value="DNA/RNA_pol_sf"/>
</dbReference>
<dbReference type="EMBL" id="JBBXMP010000002">
    <property type="protein sequence ID" value="KAL0071701.1"/>
    <property type="molecule type" value="Genomic_DNA"/>
</dbReference>
<dbReference type="Pfam" id="PF14377">
    <property type="entry name" value="UBM"/>
    <property type="match status" value="2"/>
</dbReference>
<dbReference type="PANTHER" id="PTHR45990">
    <property type="entry name" value="DNA REPAIR PROTEIN REV1"/>
    <property type="match status" value="1"/>
</dbReference>